<dbReference type="GO" id="GO:0005524">
    <property type="term" value="F:ATP binding"/>
    <property type="evidence" value="ECO:0007669"/>
    <property type="project" value="UniProtKB-KW"/>
</dbReference>
<evidence type="ECO:0000256" key="3">
    <source>
        <dbReference type="ARBA" id="ARBA00022448"/>
    </source>
</evidence>
<dbReference type="InterPro" id="IPR044726">
    <property type="entry name" value="ABCC_6TM_D2"/>
</dbReference>
<proteinExistence type="inferred from homology"/>
<dbReference type="SUPFAM" id="SSF90123">
    <property type="entry name" value="ABC transporter transmembrane region"/>
    <property type="match status" value="2"/>
</dbReference>
<dbReference type="PROSITE" id="PS50893">
    <property type="entry name" value="ABC_TRANSPORTER_2"/>
    <property type="match status" value="2"/>
</dbReference>
<dbReference type="PROSITE" id="PS50929">
    <property type="entry name" value="ABC_TM1F"/>
    <property type="match status" value="2"/>
</dbReference>
<dbReference type="FunFam" id="3.40.50.300:FF:000997">
    <property type="entry name" value="Multidrug resistance-associated protein 1"/>
    <property type="match status" value="1"/>
</dbReference>
<dbReference type="CDD" id="cd18580">
    <property type="entry name" value="ABC_6TM_ABCC_D2"/>
    <property type="match status" value="1"/>
</dbReference>
<evidence type="ECO:0000256" key="8">
    <source>
        <dbReference type="ARBA" id="ARBA00022989"/>
    </source>
</evidence>
<feature type="transmembrane region" description="Helical" evidence="11">
    <location>
        <begin position="1182"/>
        <end position="1200"/>
    </location>
</feature>
<dbReference type="InterPro" id="IPR027417">
    <property type="entry name" value="P-loop_NTPase"/>
</dbReference>
<evidence type="ECO:0000256" key="2">
    <source>
        <dbReference type="ARBA" id="ARBA00009726"/>
    </source>
</evidence>
<dbReference type="CDD" id="cd03250">
    <property type="entry name" value="ABCC_MRP_domain1"/>
    <property type="match status" value="1"/>
</dbReference>
<keyword evidence="9 11" id="KW-0472">Membrane</keyword>
<evidence type="ECO:0000256" key="10">
    <source>
        <dbReference type="SAM" id="MobiDB-lite"/>
    </source>
</evidence>
<dbReference type="KEGG" id="csl:COCSUDRAFT_46284"/>
<evidence type="ECO:0000259" key="13">
    <source>
        <dbReference type="PROSITE" id="PS50929"/>
    </source>
</evidence>
<keyword evidence="5" id="KW-0677">Repeat</keyword>
<sequence length="1730" mass="189203">MWELLLDHGKFIDSFCDPQFVREDFKGALGAFTPCFTDIVILGTAHICAVLLTTARLLFVRRRCRFQPYRLHGLARVMQFSAVVASLLCLLVELFQLNARIAADPTPLIQGNIAPFEWAEYGLSAVTWLLFSVAFICELNKFVPHRTWLLRFPILFIFAGEIAKLRFVVLMAEQHDYFFILYIISFAAEGWLAVLALFHYPSEDNMEPLPDDPNNPVIYQASLLLVELPSSAPNDETICPEATANIFSTVTFSWVSALMKKGYKKPLQFEDMWKLPPGDEVSYLASRFERAWQKELTKKNPSLTLAVWKTTWQLFATALPFKLVNDGATFIGPVFLNLLLGVVSSGQSSALGYSYAALMFVGLIFGTLCDNQHFQRVMRAGYQLRALLVHETFKKVLYIAPSARADFSSGRVFNLVTSDAETLQMLCQNIMGLISSPLRITVAMVMLYLELGISSVVALGVLLLLMPTQAYLVRVGVRLQKEALLFTDERGKLEGELLNGIDVVKCNSWEWSMWDRIQAVRNQELGTLWRSFIVQALFGFTLNTIPVLVSVLTFGVYVLLGNKLTAAEAFTSLALFTVTFLYLHVLRMPLFQLPQLITQLVNARVAMTRLQEFLSAPQQPPTRFLPPAEPGEAAVKVVGEFTWDRAAPASLVDIDLSVPKGALVAVVGQTGSGKSSLLSAALNLMQQLHGPDVLVRGKVAYIPQAAFIYNATVRENILFGQPFEEERYQRAIEAAALGPDLLQLSAGDLTELGDRGVNVSGGQKQRISLARATYADADVILLDDPLSALDAQVAREVFNKCLMGELRHKTRILVTNQLQFVSPADTAIFMSCGRIAEIGSYSTLMSRGDSFAQLMSQAEVEQDDEKVKEAADVAIKAFEGGTVPNGVAAPREAPPPPAKKPSETDGHLTEKETRSTGRISLKVVNTYINAMGGKLRFGILMSWFLIVEAARVAATVWLSYWTDTVDQPGGAPHGPLWYLMIYTIISGIQVLFVLLSQFLLKGLSLAAARFLHNSMLRQLLRAPMAFFHTTPLGRIINRLTKDTVDADKNLADFAAFFLRSLLQLASTIALIGIVTPFALPALVPILLVFYFLYQYFQASVREVKRLDSISRSPVYSSIGEALAGLATIRAFRAEQRLCSRNAELVDNSVTMSLVNMWLSVRLETLGALAALAAAVLTVEQRGAASTFGLVLSYALSITMLTSMTVRLASVAENSFNAVERISEFCDLPQEAPEEIRGSKPDDWPDKGRVEFNWVQMRYRDGLPLVLKGLTVEIAAGSRCGVVGRTGAGKSSLINCLFRLQELSGGSIVIDGVDIAKMGLKQLRSSMAIIPQVPVLFTGTLRFNLTPFGEHSDAECWAALRRAHLSEMVEATPLGLDLVLSEGGAPLSAGQKQLVALARALLRHSKILVMDEATANVDVETDALIQKTVREEFATCTLIAIAHRLHTIIDADQVVVMDRGTAAESGRPADLLANERGVFSGMVAETGEATARFLRSVAEGEVDQREALNEQAALGLQRVRSVKEDQGGRPGKDSCRIASHELIEKARGAESLLQACLGALSNEASSAEVRERLGLLPVEEEGGKKKDANAVHKALLQALQLVSDVHALADQVRLKCGTRTPEGGISGTITPRYSLNSPSEGQGGGGFDALADSPAGPSRGVPIRGASAPPSGGYQRSQSLDIPRMEPGSATARRLNLLRNLREKGEDKAGRNEYSRLASEDPSLANDPSLH</sequence>
<dbReference type="InterPro" id="IPR044746">
    <property type="entry name" value="ABCC_6TM_D1"/>
</dbReference>
<evidence type="ECO:0000256" key="5">
    <source>
        <dbReference type="ARBA" id="ARBA00022737"/>
    </source>
</evidence>
<gene>
    <name evidence="14" type="ORF">COCSUDRAFT_46284</name>
</gene>
<dbReference type="InterPro" id="IPR050173">
    <property type="entry name" value="ABC_transporter_C-like"/>
</dbReference>
<dbReference type="InterPro" id="IPR003439">
    <property type="entry name" value="ABC_transporter-like_ATP-bd"/>
</dbReference>
<evidence type="ECO:0000256" key="9">
    <source>
        <dbReference type="ARBA" id="ARBA00023136"/>
    </source>
</evidence>
<dbReference type="CDD" id="cd03244">
    <property type="entry name" value="ABCC_MRP_domain2"/>
    <property type="match status" value="1"/>
</dbReference>
<evidence type="ECO:0000256" key="4">
    <source>
        <dbReference type="ARBA" id="ARBA00022692"/>
    </source>
</evidence>
<reference evidence="14 15" key="1">
    <citation type="journal article" date="2012" name="Genome Biol.">
        <title>The genome of the polar eukaryotic microalga coccomyxa subellipsoidea reveals traits of cold adaptation.</title>
        <authorList>
            <person name="Blanc G."/>
            <person name="Agarkova I."/>
            <person name="Grimwood J."/>
            <person name="Kuo A."/>
            <person name="Brueggeman A."/>
            <person name="Dunigan D."/>
            <person name="Gurnon J."/>
            <person name="Ladunga I."/>
            <person name="Lindquist E."/>
            <person name="Lucas S."/>
            <person name="Pangilinan J."/>
            <person name="Proschold T."/>
            <person name="Salamov A."/>
            <person name="Schmutz J."/>
            <person name="Weeks D."/>
            <person name="Yamada T."/>
            <person name="Claverie J.M."/>
            <person name="Grigoriev I."/>
            <person name="Van Etten J."/>
            <person name="Lomsadze A."/>
            <person name="Borodovsky M."/>
        </authorList>
    </citation>
    <scope>NUCLEOTIDE SEQUENCE [LARGE SCALE GENOMIC DNA]</scope>
    <source>
        <strain evidence="14 15">C-169</strain>
    </source>
</reference>
<dbReference type="SMART" id="SM00382">
    <property type="entry name" value="AAA"/>
    <property type="match status" value="2"/>
</dbReference>
<feature type="transmembrane region" description="Helical" evidence="11">
    <location>
        <begin position="350"/>
        <end position="369"/>
    </location>
</feature>
<evidence type="ECO:0000313" key="14">
    <source>
        <dbReference type="EMBL" id="EIE26923.1"/>
    </source>
</evidence>
<feature type="domain" description="ABC transporter" evidence="12">
    <location>
        <begin position="635"/>
        <end position="857"/>
    </location>
</feature>
<accession>I0Z8F4</accession>
<evidence type="ECO:0000259" key="12">
    <source>
        <dbReference type="PROSITE" id="PS50893"/>
    </source>
</evidence>
<feature type="transmembrane region" description="Helical" evidence="11">
    <location>
        <begin position="1068"/>
        <end position="1093"/>
    </location>
</feature>
<dbReference type="InterPro" id="IPR003593">
    <property type="entry name" value="AAA+_ATPase"/>
</dbReference>
<dbReference type="eggNOG" id="KOG0054">
    <property type="taxonomic scope" value="Eukaryota"/>
</dbReference>
<dbReference type="InterPro" id="IPR011527">
    <property type="entry name" value="ABC1_TM_dom"/>
</dbReference>
<feature type="transmembrane region" description="Helical" evidence="11">
    <location>
        <begin position="937"/>
        <end position="957"/>
    </location>
</feature>
<feature type="transmembrane region" description="Helical" evidence="11">
    <location>
        <begin position="977"/>
        <end position="1000"/>
    </location>
</feature>
<dbReference type="InterPro" id="IPR017871">
    <property type="entry name" value="ABC_transporter-like_CS"/>
</dbReference>
<feature type="transmembrane region" description="Helical" evidence="11">
    <location>
        <begin position="1152"/>
        <end position="1176"/>
    </location>
</feature>
<keyword evidence="8 11" id="KW-1133">Transmembrane helix</keyword>
<organism evidence="14 15">
    <name type="scientific">Coccomyxa subellipsoidea (strain C-169)</name>
    <name type="common">Green microalga</name>
    <dbReference type="NCBI Taxonomy" id="574566"/>
    <lineage>
        <taxon>Eukaryota</taxon>
        <taxon>Viridiplantae</taxon>
        <taxon>Chlorophyta</taxon>
        <taxon>core chlorophytes</taxon>
        <taxon>Trebouxiophyceae</taxon>
        <taxon>Trebouxiophyceae incertae sedis</taxon>
        <taxon>Coccomyxaceae</taxon>
        <taxon>Coccomyxa</taxon>
        <taxon>Coccomyxa subellipsoidea</taxon>
    </lineage>
</organism>
<evidence type="ECO:0000256" key="6">
    <source>
        <dbReference type="ARBA" id="ARBA00022741"/>
    </source>
</evidence>
<feature type="region of interest" description="Disordered" evidence="10">
    <location>
        <begin position="1616"/>
        <end position="1730"/>
    </location>
</feature>
<feature type="transmembrane region" description="Helical" evidence="11">
    <location>
        <begin position="80"/>
        <end position="98"/>
    </location>
</feature>
<comment type="subcellular location">
    <subcellularLocation>
        <location evidence="1">Membrane</location>
        <topology evidence="1">Multi-pass membrane protein</topology>
    </subcellularLocation>
</comment>
<dbReference type="PROSITE" id="PS00211">
    <property type="entry name" value="ABC_TRANSPORTER_1"/>
    <property type="match status" value="2"/>
</dbReference>
<evidence type="ECO:0000256" key="1">
    <source>
        <dbReference type="ARBA" id="ARBA00004141"/>
    </source>
</evidence>
<dbReference type="GO" id="GO:0016020">
    <property type="term" value="C:membrane"/>
    <property type="evidence" value="ECO:0007669"/>
    <property type="project" value="UniProtKB-SubCell"/>
</dbReference>
<dbReference type="Gene3D" id="1.20.1560.10">
    <property type="entry name" value="ABC transporter type 1, transmembrane domain"/>
    <property type="match status" value="2"/>
</dbReference>
<dbReference type="FunFam" id="1.20.1560.10:FF:000006">
    <property type="entry name" value="ATP-binding cassette, sub-family C (CFTR/MRP), member 9"/>
    <property type="match status" value="1"/>
</dbReference>
<dbReference type="EMBL" id="AGSI01000002">
    <property type="protein sequence ID" value="EIE26923.1"/>
    <property type="molecule type" value="Genomic_DNA"/>
</dbReference>
<dbReference type="Gene3D" id="3.40.50.300">
    <property type="entry name" value="P-loop containing nucleotide triphosphate hydrolases"/>
    <property type="match status" value="2"/>
</dbReference>
<keyword evidence="3" id="KW-0813">Transport</keyword>
<dbReference type="GeneID" id="17044932"/>
<dbReference type="STRING" id="574566.I0Z8F4"/>
<comment type="caution">
    <text evidence="14">The sequence shown here is derived from an EMBL/GenBank/DDBJ whole genome shotgun (WGS) entry which is preliminary data.</text>
</comment>
<name>I0Z8F4_COCSC</name>
<feature type="compositionally biased region" description="Basic and acidic residues" evidence="10">
    <location>
        <begin position="1699"/>
        <end position="1713"/>
    </location>
</feature>
<keyword evidence="7" id="KW-0067">ATP-binding</keyword>
<feature type="transmembrane region" description="Helical" evidence="11">
    <location>
        <begin position="149"/>
        <end position="171"/>
    </location>
</feature>
<feature type="compositionally biased region" description="Basic and acidic residues" evidence="10">
    <location>
        <begin position="900"/>
        <end position="913"/>
    </location>
</feature>
<feature type="transmembrane region" description="Helical" evidence="11">
    <location>
        <begin position="177"/>
        <end position="198"/>
    </location>
</feature>
<dbReference type="PANTHER" id="PTHR24223">
    <property type="entry name" value="ATP-BINDING CASSETTE SUB-FAMILY C"/>
    <property type="match status" value="1"/>
</dbReference>
<dbReference type="GO" id="GO:0140359">
    <property type="term" value="F:ABC-type transporter activity"/>
    <property type="evidence" value="ECO:0007669"/>
    <property type="project" value="InterPro"/>
</dbReference>
<dbReference type="Pfam" id="PF00664">
    <property type="entry name" value="ABC_membrane"/>
    <property type="match status" value="2"/>
</dbReference>
<feature type="compositionally biased region" description="Polar residues" evidence="10">
    <location>
        <begin position="1626"/>
        <end position="1639"/>
    </location>
</feature>
<comment type="similarity">
    <text evidence="2">Belongs to the ABC transporter superfamily. ABCC family. Conjugate transporter (TC 3.A.1.208) subfamily.</text>
</comment>
<feature type="transmembrane region" description="Helical" evidence="11">
    <location>
        <begin position="537"/>
        <end position="560"/>
    </location>
</feature>
<protein>
    <submittedName>
        <fullName evidence="14">Uncharacterized protein</fullName>
    </submittedName>
</protein>
<dbReference type="RefSeq" id="XP_005651467.1">
    <property type="nucleotide sequence ID" value="XM_005651410.1"/>
</dbReference>
<feature type="domain" description="ABC transporter" evidence="12">
    <location>
        <begin position="1249"/>
        <end position="1483"/>
    </location>
</feature>
<dbReference type="PANTHER" id="PTHR24223:SF456">
    <property type="entry name" value="MULTIDRUG RESISTANCE-ASSOCIATED PROTEIN LETHAL(2)03659"/>
    <property type="match status" value="1"/>
</dbReference>
<dbReference type="OrthoDB" id="506929at2759"/>
<feature type="domain" description="ABC transmembrane type-1" evidence="13">
    <location>
        <begin position="316"/>
        <end position="602"/>
    </location>
</feature>
<dbReference type="FunFam" id="3.40.50.300:FF:000163">
    <property type="entry name" value="Multidrug resistance-associated protein member 4"/>
    <property type="match status" value="1"/>
</dbReference>
<feature type="region of interest" description="Disordered" evidence="10">
    <location>
        <begin position="883"/>
        <end position="913"/>
    </location>
</feature>
<evidence type="ECO:0000256" key="11">
    <source>
        <dbReference type="SAM" id="Phobius"/>
    </source>
</evidence>
<keyword evidence="15" id="KW-1185">Reference proteome</keyword>
<keyword evidence="4 11" id="KW-0812">Transmembrane</keyword>
<feature type="transmembrane region" description="Helical" evidence="11">
    <location>
        <begin position="323"/>
        <end position="344"/>
    </location>
</feature>
<feature type="domain" description="ABC transmembrane type-1" evidence="13">
    <location>
        <begin position="939"/>
        <end position="1213"/>
    </location>
</feature>
<dbReference type="CDD" id="cd18579">
    <property type="entry name" value="ABC_6TM_ABCC_D1"/>
    <property type="match status" value="1"/>
</dbReference>
<dbReference type="Proteomes" id="UP000007264">
    <property type="component" value="Unassembled WGS sequence"/>
</dbReference>
<dbReference type="FunFam" id="1.20.1560.10:FF:000013">
    <property type="entry name" value="ABC transporter C family member 2"/>
    <property type="match status" value="1"/>
</dbReference>
<keyword evidence="6" id="KW-0547">Nucleotide-binding</keyword>
<dbReference type="Pfam" id="PF00005">
    <property type="entry name" value="ABC_tran"/>
    <property type="match status" value="2"/>
</dbReference>
<dbReference type="GO" id="GO:0016887">
    <property type="term" value="F:ATP hydrolysis activity"/>
    <property type="evidence" value="ECO:0007669"/>
    <property type="project" value="InterPro"/>
</dbReference>
<evidence type="ECO:0000256" key="7">
    <source>
        <dbReference type="ARBA" id="ARBA00022840"/>
    </source>
</evidence>
<dbReference type="InterPro" id="IPR036640">
    <property type="entry name" value="ABC1_TM_sf"/>
</dbReference>
<evidence type="ECO:0000313" key="15">
    <source>
        <dbReference type="Proteomes" id="UP000007264"/>
    </source>
</evidence>
<feature type="transmembrane region" description="Helical" evidence="11">
    <location>
        <begin position="39"/>
        <end position="59"/>
    </location>
</feature>
<dbReference type="SUPFAM" id="SSF52540">
    <property type="entry name" value="P-loop containing nucleoside triphosphate hydrolases"/>
    <property type="match status" value="2"/>
</dbReference>
<feature type="transmembrane region" description="Helical" evidence="11">
    <location>
        <begin position="566"/>
        <end position="586"/>
    </location>
</feature>